<feature type="binding site" evidence="10">
    <location>
        <begin position="11"/>
        <end position="16"/>
    </location>
    <ligand>
        <name>substrate</name>
    </ligand>
</feature>
<evidence type="ECO:0000256" key="5">
    <source>
        <dbReference type="ARBA" id="ARBA00022694"/>
    </source>
</evidence>
<comment type="cofactor">
    <cofactor evidence="1 10">
        <name>Mg(2+)</name>
        <dbReference type="ChEBI" id="CHEBI:18420"/>
    </cofactor>
</comment>
<feature type="binding site" evidence="10">
    <location>
        <begin position="9"/>
        <end position="16"/>
    </location>
    <ligand>
        <name>ATP</name>
        <dbReference type="ChEBI" id="CHEBI:30616"/>
    </ligand>
</feature>
<dbReference type="Gene3D" id="3.40.50.300">
    <property type="entry name" value="P-loop containing nucleotide triphosphate hydrolases"/>
    <property type="match status" value="1"/>
</dbReference>
<evidence type="ECO:0000256" key="13">
    <source>
        <dbReference type="RuleBase" id="RU003785"/>
    </source>
</evidence>
<dbReference type="Gene3D" id="1.10.20.140">
    <property type="match status" value="1"/>
</dbReference>
<dbReference type="GO" id="GO:0005524">
    <property type="term" value="F:ATP binding"/>
    <property type="evidence" value="ECO:0007669"/>
    <property type="project" value="UniProtKB-UniRule"/>
</dbReference>
<protein>
    <recommendedName>
        <fullName evidence="10">tRNA dimethylallyltransferase</fullName>
        <ecNumber evidence="10">2.5.1.75</ecNumber>
    </recommendedName>
    <alternativeName>
        <fullName evidence="10">Dimethylallyl diphosphate:tRNA dimethylallyltransferase</fullName>
        <shortName evidence="10">DMAPP:tRNA dimethylallyltransferase</shortName>
        <shortName evidence="10">DMATase</shortName>
    </alternativeName>
    <alternativeName>
        <fullName evidence="10">Isopentenyl-diphosphate:tRNA isopentenyltransferase</fullName>
        <shortName evidence="10">IPP transferase</shortName>
        <shortName evidence="10">IPPT</shortName>
        <shortName evidence="10">IPTase</shortName>
    </alternativeName>
</protein>
<organism evidence="14 15">
    <name type="scientific">Maritalea mobilis</name>
    <dbReference type="NCBI Taxonomy" id="483324"/>
    <lineage>
        <taxon>Bacteria</taxon>
        <taxon>Pseudomonadati</taxon>
        <taxon>Pseudomonadota</taxon>
        <taxon>Alphaproteobacteria</taxon>
        <taxon>Hyphomicrobiales</taxon>
        <taxon>Devosiaceae</taxon>
        <taxon>Maritalea</taxon>
    </lineage>
</organism>
<feature type="region of interest" description="Interaction with substrate tRNA" evidence="10">
    <location>
        <begin position="158"/>
        <end position="162"/>
    </location>
</feature>
<evidence type="ECO:0000313" key="14">
    <source>
        <dbReference type="EMBL" id="TDQ66757.1"/>
    </source>
</evidence>
<dbReference type="Proteomes" id="UP000295391">
    <property type="component" value="Unassembled WGS sequence"/>
</dbReference>
<evidence type="ECO:0000256" key="10">
    <source>
        <dbReference type="HAMAP-Rule" id="MF_00185"/>
    </source>
</evidence>
<keyword evidence="4 10" id="KW-0808">Transferase</keyword>
<dbReference type="HAMAP" id="MF_00185">
    <property type="entry name" value="IPP_trans"/>
    <property type="match status" value="1"/>
</dbReference>
<dbReference type="SUPFAM" id="SSF52540">
    <property type="entry name" value="P-loop containing nucleoside triphosphate hydrolases"/>
    <property type="match status" value="2"/>
</dbReference>
<dbReference type="PANTHER" id="PTHR11088:SF60">
    <property type="entry name" value="TRNA DIMETHYLALLYLTRANSFERASE"/>
    <property type="match status" value="1"/>
</dbReference>
<gene>
    <name evidence="10" type="primary">miaA</name>
    <name evidence="14" type="ORF">ATL17_0760</name>
</gene>
<evidence type="ECO:0000256" key="8">
    <source>
        <dbReference type="ARBA" id="ARBA00022842"/>
    </source>
</evidence>
<evidence type="ECO:0000256" key="4">
    <source>
        <dbReference type="ARBA" id="ARBA00022679"/>
    </source>
</evidence>
<feature type="region of interest" description="Interaction with substrate tRNA" evidence="10">
    <location>
        <begin position="34"/>
        <end position="37"/>
    </location>
</feature>
<dbReference type="PANTHER" id="PTHR11088">
    <property type="entry name" value="TRNA DIMETHYLALLYLTRANSFERASE"/>
    <property type="match status" value="1"/>
</dbReference>
<evidence type="ECO:0000256" key="1">
    <source>
        <dbReference type="ARBA" id="ARBA00001946"/>
    </source>
</evidence>
<keyword evidence="5 10" id="KW-0819">tRNA processing</keyword>
<dbReference type="InterPro" id="IPR039657">
    <property type="entry name" value="Dimethylallyltransferase"/>
</dbReference>
<dbReference type="InterPro" id="IPR027417">
    <property type="entry name" value="P-loop_NTPase"/>
</dbReference>
<dbReference type="EC" id="2.5.1.75" evidence="10"/>
<comment type="caution">
    <text evidence="10">Lacks conserved residue(s) required for the propagation of feature annotation.</text>
</comment>
<evidence type="ECO:0000256" key="12">
    <source>
        <dbReference type="RuleBase" id="RU003784"/>
    </source>
</evidence>
<proteinExistence type="inferred from homology"/>
<comment type="catalytic activity">
    <reaction evidence="9 10 11">
        <text>adenosine(37) in tRNA + dimethylallyl diphosphate = N(6)-dimethylallyladenosine(37) in tRNA + diphosphate</text>
        <dbReference type="Rhea" id="RHEA:26482"/>
        <dbReference type="Rhea" id="RHEA-COMP:10162"/>
        <dbReference type="Rhea" id="RHEA-COMP:10375"/>
        <dbReference type="ChEBI" id="CHEBI:33019"/>
        <dbReference type="ChEBI" id="CHEBI:57623"/>
        <dbReference type="ChEBI" id="CHEBI:74411"/>
        <dbReference type="ChEBI" id="CHEBI:74415"/>
        <dbReference type="EC" id="2.5.1.75"/>
    </reaction>
</comment>
<evidence type="ECO:0000256" key="2">
    <source>
        <dbReference type="ARBA" id="ARBA00003213"/>
    </source>
</evidence>
<evidence type="ECO:0000256" key="9">
    <source>
        <dbReference type="ARBA" id="ARBA00049563"/>
    </source>
</evidence>
<comment type="similarity">
    <text evidence="3 10 13">Belongs to the IPP transferase family.</text>
</comment>
<dbReference type="NCBIfam" id="TIGR00174">
    <property type="entry name" value="miaA"/>
    <property type="match status" value="1"/>
</dbReference>
<sequence length="293" mass="32402">MQRALLIAGPTASGKTAYAIQRAQADDALIVNTDSMQVYDVLNVLTARPSAEELAQAEHKLFGHVPPAVRYSTGAWLDDVAPLVVDAAQSGQNLIFVGGTGLYFDALINGFAQIPEIPQEVIQEVEAVIQPMDEGERAAYIADKDPKMAARLQAPDPQRVARAISVMEATNRSLADWQDDDNAPSLIEGWDVEKIVLNPERELLRGRIAKRFELMMEGAAMDEVRAIKALDLDPSLPAMRAIGVPELMAVMVGEMSLEEATEKAITATRQYAKRQRTWFRNRMADWRWVDPFA</sequence>
<dbReference type="EMBL" id="SNYR01000001">
    <property type="protein sequence ID" value="TDQ66757.1"/>
    <property type="molecule type" value="Genomic_DNA"/>
</dbReference>
<name>A0A4R6VVF8_9HYPH</name>
<comment type="subunit">
    <text evidence="10">Monomer.</text>
</comment>
<keyword evidence="7 10" id="KW-0067">ATP-binding</keyword>
<evidence type="ECO:0000256" key="6">
    <source>
        <dbReference type="ARBA" id="ARBA00022741"/>
    </source>
</evidence>
<dbReference type="GO" id="GO:0052381">
    <property type="term" value="F:tRNA dimethylallyltransferase activity"/>
    <property type="evidence" value="ECO:0007669"/>
    <property type="project" value="UniProtKB-UniRule"/>
</dbReference>
<dbReference type="Pfam" id="PF01715">
    <property type="entry name" value="IPPT"/>
    <property type="match status" value="1"/>
</dbReference>
<evidence type="ECO:0000256" key="3">
    <source>
        <dbReference type="ARBA" id="ARBA00005842"/>
    </source>
</evidence>
<comment type="caution">
    <text evidence="14">The sequence shown here is derived from an EMBL/GenBank/DDBJ whole genome shotgun (WGS) entry which is preliminary data.</text>
</comment>
<accession>A0A4R6VVF8</accession>
<keyword evidence="15" id="KW-1185">Reference proteome</keyword>
<evidence type="ECO:0000256" key="7">
    <source>
        <dbReference type="ARBA" id="ARBA00022840"/>
    </source>
</evidence>
<keyword evidence="6 10" id="KW-0547">Nucleotide-binding</keyword>
<evidence type="ECO:0000313" key="15">
    <source>
        <dbReference type="Proteomes" id="UP000295391"/>
    </source>
</evidence>
<feature type="site" description="Interaction with substrate tRNA" evidence="10">
    <location>
        <position position="100"/>
    </location>
</feature>
<dbReference type="AlphaFoldDB" id="A0A4R6VVF8"/>
<keyword evidence="8 10" id="KW-0460">Magnesium</keyword>
<reference evidence="14 15" key="1">
    <citation type="submission" date="2019-03" db="EMBL/GenBank/DDBJ databases">
        <title>Genomic Encyclopedia of Type Strains, Phase III (KMG-III): the genomes of soil and plant-associated and newly described type strains.</title>
        <authorList>
            <person name="Whitman W."/>
        </authorList>
    </citation>
    <scope>NUCLEOTIDE SEQUENCE [LARGE SCALE GENOMIC DNA]</scope>
    <source>
        <strain evidence="14 15">CGMCC 1.7002</strain>
    </source>
</reference>
<evidence type="ECO:0000256" key="11">
    <source>
        <dbReference type="RuleBase" id="RU003783"/>
    </source>
</evidence>
<dbReference type="GO" id="GO:0006400">
    <property type="term" value="P:tRNA modification"/>
    <property type="evidence" value="ECO:0007669"/>
    <property type="project" value="TreeGrafter"/>
</dbReference>
<dbReference type="InterPro" id="IPR018022">
    <property type="entry name" value="IPT"/>
</dbReference>
<comment type="function">
    <text evidence="2 10 12">Catalyzes the transfer of a dimethylallyl group onto the adenine at position 37 in tRNAs that read codons beginning with uridine, leading to the formation of N6-(dimethylallyl)adenosine (i(6)A).</text>
</comment>